<dbReference type="Gene3D" id="1.25.60.10">
    <property type="entry name" value="MgtE N-terminal domain-like"/>
    <property type="match status" value="1"/>
</dbReference>
<sequence length="427" mass="46695">MTPGRRRIFVAKLAGTGVFDPLGEKVGTIHDVVVAMRLKTPANVIGFVIEVGPRRRIFLPFTRVTSIESGAVIITGLLNLRRFNQRPAEALVISQLFDRIITMNDGSGEAKILDVAMEQRRPRDWVLTKLHVQRQRLNTLGFRRGGETLTVDIPQTTGLFIADSDQTATALIQYTEDMKAADLADFLHDLPADRQLAVAQELPEHRLADVLEELGDDDRVQIVSALETGRAADILDEMQPDDAADLISELPDPIAQSLLARMGPEEAQDVRRLLTYAESTAGSLMTTEPVILGPDATVAQMLAAVRRTDLPASLASIVCVTRPPQETPTGPFLGVVHIQRALREPPQTLLGTILDDDIEAVSPTVHIATVTRLMATYNLSLVPVTDEDDVLLGAVSVDDVLDALLPTDWRDFDDDVTDKLMARSIDG</sequence>
<dbReference type="PANTHER" id="PTHR43773:SF1">
    <property type="entry name" value="MAGNESIUM TRANSPORTER MGTE"/>
    <property type="match status" value="1"/>
</dbReference>
<evidence type="ECO:0000313" key="4">
    <source>
        <dbReference type="Proteomes" id="UP000198976"/>
    </source>
</evidence>
<dbReference type="PANTHER" id="PTHR43773">
    <property type="entry name" value="MAGNESIUM TRANSPORTER MGTE"/>
    <property type="match status" value="1"/>
</dbReference>
<dbReference type="InterPro" id="IPR038076">
    <property type="entry name" value="MgtE_N_sf"/>
</dbReference>
<evidence type="ECO:0000313" key="3">
    <source>
        <dbReference type="EMBL" id="SDT87251.1"/>
    </source>
</evidence>
<reference evidence="3 4" key="1">
    <citation type="submission" date="2016-10" db="EMBL/GenBank/DDBJ databases">
        <authorList>
            <person name="Varghese N."/>
            <person name="Submissions S."/>
        </authorList>
    </citation>
    <scope>NUCLEOTIDE SEQUENCE [LARGE SCALE GENOMIC DNA]</scope>
    <source>
        <strain evidence="3 4">DSM 9169</strain>
    </source>
</reference>
<dbReference type="InterPro" id="IPR046342">
    <property type="entry name" value="CBS_dom_sf"/>
</dbReference>
<dbReference type="Pfam" id="PF00571">
    <property type="entry name" value="CBS"/>
    <property type="match status" value="1"/>
</dbReference>
<dbReference type="SUPFAM" id="SSF50346">
    <property type="entry name" value="PRC-barrel domain"/>
    <property type="match status" value="1"/>
</dbReference>
<dbReference type="InterPro" id="IPR000644">
    <property type="entry name" value="CBS_dom"/>
</dbReference>
<dbReference type="Gene3D" id="3.10.580.10">
    <property type="entry name" value="CBS-domain"/>
    <property type="match status" value="1"/>
</dbReference>
<dbReference type="InterPro" id="IPR011033">
    <property type="entry name" value="PRC_barrel-like_sf"/>
</dbReference>
<dbReference type="SUPFAM" id="SSF158791">
    <property type="entry name" value="MgtE N-terminal domain-like"/>
    <property type="match status" value="1"/>
</dbReference>
<dbReference type="InterPro" id="IPR058838">
    <property type="entry name" value="SH3_actinomycetes"/>
</dbReference>
<dbReference type="SUPFAM" id="SSF54631">
    <property type="entry name" value="CBS-domain pair"/>
    <property type="match status" value="1"/>
</dbReference>
<evidence type="ECO:0000259" key="2">
    <source>
        <dbReference type="PROSITE" id="PS51371"/>
    </source>
</evidence>
<proteinExistence type="predicted"/>
<gene>
    <name evidence="3" type="ORF">SAMN04489714_0410</name>
</gene>
<dbReference type="EMBL" id="LT629792">
    <property type="protein sequence ID" value="SDT87251.1"/>
    <property type="molecule type" value="Genomic_DNA"/>
</dbReference>
<dbReference type="SMART" id="SM00924">
    <property type="entry name" value="MgtE_N"/>
    <property type="match status" value="1"/>
</dbReference>
<dbReference type="Proteomes" id="UP000198976">
    <property type="component" value="Chromosome I"/>
</dbReference>
<keyword evidence="4" id="KW-1185">Reference proteome</keyword>
<organism evidence="3 4">
    <name type="scientific">Schaalia radingae</name>
    <dbReference type="NCBI Taxonomy" id="131110"/>
    <lineage>
        <taxon>Bacteria</taxon>
        <taxon>Bacillati</taxon>
        <taxon>Actinomycetota</taxon>
        <taxon>Actinomycetes</taxon>
        <taxon>Actinomycetales</taxon>
        <taxon>Actinomycetaceae</taxon>
        <taxon>Schaalia</taxon>
    </lineage>
</organism>
<dbReference type="Pfam" id="PF26205">
    <property type="entry name" value="SH3_actinomycetes"/>
    <property type="match status" value="1"/>
</dbReference>
<evidence type="ECO:0000256" key="1">
    <source>
        <dbReference type="PROSITE-ProRule" id="PRU00703"/>
    </source>
</evidence>
<accession>A0ABY0V5L8</accession>
<keyword evidence="1" id="KW-0129">CBS domain</keyword>
<dbReference type="PROSITE" id="PS51371">
    <property type="entry name" value="CBS"/>
    <property type="match status" value="1"/>
</dbReference>
<dbReference type="Pfam" id="PF03448">
    <property type="entry name" value="MgtE_N"/>
    <property type="match status" value="1"/>
</dbReference>
<dbReference type="CDD" id="cd04606">
    <property type="entry name" value="CBS_pair_Mg_transporter"/>
    <property type="match status" value="1"/>
</dbReference>
<protein>
    <submittedName>
        <fullName evidence="3">CBS domain-containing protein</fullName>
    </submittedName>
</protein>
<dbReference type="InterPro" id="IPR006669">
    <property type="entry name" value="MgtE_transporter"/>
</dbReference>
<feature type="domain" description="CBS" evidence="2">
    <location>
        <begin position="354"/>
        <end position="412"/>
    </location>
</feature>
<name>A0ABY0V5L8_9ACTO</name>
<dbReference type="SMART" id="SM00116">
    <property type="entry name" value="CBS"/>
    <property type="match status" value="1"/>
</dbReference>
<dbReference type="InterPro" id="IPR006668">
    <property type="entry name" value="Mg_transptr_MgtE_intracell_dom"/>
</dbReference>